<dbReference type="PANTHER" id="PTHR10695">
    <property type="entry name" value="DEPHOSPHO-COA KINASE-RELATED"/>
    <property type="match status" value="1"/>
</dbReference>
<dbReference type="Proteomes" id="UP000054047">
    <property type="component" value="Unassembled WGS sequence"/>
</dbReference>
<dbReference type="AlphaFoldDB" id="A0A0C2C1P6"/>
<dbReference type="CDD" id="cd02022">
    <property type="entry name" value="DPCK"/>
    <property type="match status" value="1"/>
</dbReference>
<dbReference type="InterPro" id="IPR027417">
    <property type="entry name" value="P-loop_NTPase"/>
</dbReference>
<dbReference type="Pfam" id="PF01121">
    <property type="entry name" value="CoaE"/>
    <property type="match status" value="1"/>
</dbReference>
<protein>
    <submittedName>
        <fullName evidence="3">Dephospho-CoA kinase domain protein</fullName>
    </submittedName>
</protein>
<evidence type="ECO:0000313" key="4">
    <source>
        <dbReference type="Proteomes" id="UP000054047"/>
    </source>
</evidence>
<name>A0A0C2C1P6_9BILA</name>
<dbReference type="SUPFAM" id="SSF52540">
    <property type="entry name" value="P-loop containing nucleoside triphosphate hydrolases"/>
    <property type="match status" value="1"/>
</dbReference>
<evidence type="ECO:0000256" key="2">
    <source>
        <dbReference type="ARBA" id="ARBA00022840"/>
    </source>
</evidence>
<dbReference type="EMBL" id="KN750581">
    <property type="protein sequence ID" value="KIH50163.1"/>
    <property type="molecule type" value="Genomic_DNA"/>
</dbReference>
<dbReference type="GO" id="GO:0004140">
    <property type="term" value="F:dephospho-CoA kinase activity"/>
    <property type="evidence" value="ECO:0007669"/>
    <property type="project" value="InterPro"/>
</dbReference>
<reference evidence="3 4" key="1">
    <citation type="submission" date="2013-12" db="EMBL/GenBank/DDBJ databases">
        <title>Draft genome of the parsitic nematode Ancylostoma duodenale.</title>
        <authorList>
            <person name="Mitreva M."/>
        </authorList>
    </citation>
    <scope>NUCLEOTIDE SEQUENCE [LARGE SCALE GENOMIC DNA]</scope>
    <source>
        <strain evidence="3 4">Zhejiang</strain>
    </source>
</reference>
<sequence length="126" mass="14514">AKLKKLCQLVWPVLMKKIEAMVAVSKSDVIVIEAAAIIEANWHTYMNELWTVFVPHDEMVRRIIERDGLSKEQAEARIASQLSNKERIDHSNVVFCSLWAYEETRAQVNRAVKDLRSRLPPKSPTQ</sequence>
<dbReference type="PANTHER" id="PTHR10695:SF46">
    <property type="entry name" value="BIFUNCTIONAL COENZYME A SYNTHASE-RELATED"/>
    <property type="match status" value="1"/>
</dbReference>
<dbReference type="OrthoDB" id="330671at2759"/>
<keyword evidence="3" id="KW-0808">Transferase</keyword>
<dbReference type="GO" id="GO:0005524">
    <property type="term" value="F:ATP binding"/>
    <property type="evidence" value="ECO:0007669"/>
    <property type="project" value="UniProtKB-KW"/>
</dbReference>
<dbReference type="GO" id="GO:0015937">
    <property type="term" value="P:coenzyme A biosynthetic process"/>
    <property type="evidence" value="ECO:0007669"/>
    <property type="project" value="InterPro"/>
</dbReference>
<keyword evidence="2" id="KW-0067">ATP-binding</keyword>
<evidence type="ECO:0000256" key="1">
    <source>
        <dbReference type="ARBA" id="ARBA00022741"/>
    </source>
</evidence>
<dbReference type="InterPro" id="IPR001977">
    <property type="entry name" value="Depp_CoAkinase"/>
</dbReference>
<keyword evidence="1" id="KW-0547">Nucleotide-binding</keyword>
<organism evidence="3 4">
    <name type="scientific">Ancylostoma duodenale</name>
    <dbReference type="NCBI Taxonomy" id="51022"/>
    <lineage>
        <taxon>Eukaryota</taxon>
        <taxon>Metazoa</taxon>
        <taxon>Ecdysozoa</taxon>
        <taxon>Nematoda</taxon>
        <taxon>Chromadorea</taxon>
        <taxon>Rhabditida</taxon>
        <taxon>Rhabditina</taxon>
        <taxon>Rhabditomorpha</taxon>
        <taxon>Strongyloidea</taxon>
        <taxon>Ancylostomatidae</taxon>
        <taxon>Ancylostomatinae</taxon>
        <taxon>Ancylostoma</taxon>
    </lineage>
</organism>
<feature type="non-terminal residue" evidence="3">
    <location>
        <position position="1"/>
    </location>
</feature>
<dbReference type="PROSITE" id="PS51219">
    <property type="entry name" value="DPCK"/>
    <property type="match status" value="1"/>
</dbReference>
<evidence type="ECO:0000313" key="3">
    <source>
        <dbReference type="EMBL" id="KIH50163.1"/>
    </source>
</evidence>
<accession>A0A0C2C1P6</accession>
<keyword evidence="3" id="KW-0418">Kinase</keyword>
<dbReference type="Gene3D" id="3.40.50.300">
    <property type="entry name" value="P-loop containing nucleotide triphosphate hydrolases"/>
    <property type="match status" value="1"/>
</dbReference>
<keyword evidence="4" id="KW-1185">Reference proteome</keyword>
<gene>
    <name evidence="3" type="ORF">ANCDUO_19760</name>
</gene>
<proteinExistence type="predicted"/>